<dbReference type="eggNOG" id="COG4932">
    <property type="taxonomic scope" value="Bacteria"/>
</dbReference>
<feature type="signal peptide" evidence="3">
    <location>
        <begin position="1"/>
        <end position="28"/>
    </location>
</feature>
<dbReference type="OrthoDB" id="3242564at2"/>
<dbReference type="EMBL" id="JGZO01000012">
    <property type="protein sequence ID" value="KFI93562.1"/>
    <property type="molecule type" value="Genomic_DNA"/>
</dbReference>
<feature type="compositionally biased region" description="Polar residues" evidence="1">
    <location>
        <begin position="92"/>
        <end position="107"/>
    </location>
</feature>
<name>A0A087DDG2_9BIFI</name>
<evidence type="ECO:0000313" key="5">
    <source>
        <dbReference type="Proteomes" id="UP000029033"/>
    </source>
</evidence>
<dbReference type="AlphaFoldDB" id="A0A087DDG2"/>
<dbReference type="RefSeq" id="WP_033516746.1">
    <property type="nucleotide sequence ID" value="NZ_CAUPKV010000032.1"/>
</dbReference>
<keyword evidence="5" id="KW-1185">Reference proteome</keyword>
<feature type="chain" id="PRO_5001819987" evidence="3">
    <location>
        <begin position="29"/>
        <end position="743"/>
    </location>
</feature>
<keyword evidence="2" id="KW-0472">Membrane</keyword>
<comment type="caution">
    <text evidence="4">The sequence shown here is derived from an EMBL/GenBank/DDBJ whole genome shotgun (WGS) entry which is preliminary data.</text>
</comment>
<protein>
    <submittedName>
        <fullName evidence="4">Cell wall anchor protein</fullName>
    </submittedName>
</protein>
<keyword evidence="2" id="KW-0812">Transmembrane</keyword>
<reference evidence="4 5" key="1">
    <citation type="submission" date="2014-03" db="EMBL/GenBank/DDBJ databases">
        <title>Genomics of Bifidobacteria.</title>
        <authorList>
            <person name="Ventura M."/>
            <person name="Milani C."/>
            <person name="Lugli G.A."/>
        </authorList>
    </citation>
    <scope>NUCLEOTIDE SEQUENCE [LARGE SCALE GENOMIC DNA]</scope>
    <source>
        <strain evidence="4 5">LMG 21589</strain>
    </source>
</reference>
<proteinExistence type="predicted"/>
<dbReference type="GeneID" id="85164812"/>
<evidence type="ECO:0000256" key="1">
    <source>
        <dbReference type="SAM" id="MobiDB-lite"/>
    </source>
</evidence>
<feature type="region of interest" description="Disordered" evidence="1">
    <location>
        <begin position="79"/>
        <end position="109"/>
    </location>
</feature>
<gene>
    <name evidence="4" type="ORF">BSCA_0050</name>
</gene>
<feature type="transmembrane region" description="Helical" evidence="2">
    <location>
        <begin position="719"/>
        <end position="736"/>
    </location>
</feature>
<organism evidence="4 5">
    <name type="scientific">Bifidobacterium scardovii</name>
    <dbReference type="NCBI Taxonomy" id="158787"/>
    <lineage>
        <taxon>Bacteria</taxon>
        <taxon>Bacillati</taxon>
        <taxon>Actinomycetota</taxon>
        <taxon>Actinomycetes</taxon>
        <taxon>Bifidobacteriales</taxon>
        <taxon>Bifidobacteriaceae</taxon>
        <taxon>Bifidobacterium</taxon>
    </lineage>
</organism>
<evidence type="ECO:0000256" key="3">
    <source>
        <dbReference type="SAM" id="SignalP"/>
    </source>
</evidence>
<sequence length="743" mass="81608">MLIKRIRAALTLILAFATLGVFTPTANAGGMGYDYDLNIKPDFICESPSVQADITLSGWSNTMYFMITAYWQPNTASTTSTTKGIEDDFNPDTAQPLSHSYSWQEPDTTPVRLEPTKEQMESWGNDPTSHPVLETPTYYLSADMKQGRVFFKAELHERKADGSDSLIMSKMASQRISDPCCHPGGAAVVPYEVGIKSTAPKSFKKGEEITDTITTFKPENSGSIDWNPIKLEQDDWKSYGYSDDDLQSVNATYSNGSKCVPDADNPGIGTQQQTTYVETPQPIKVTGYLFKGTKDTFKEQISPDAKEPVADYINRLKKVAGEPIATVSLFTAGFGKSYTVSSGIQSPADGTYVNWVWTVTQADQPTYQVDGKTYHMVILRRDFAEPFGLPEQTSELPKEQTPVTITSNASKPTVTIGSEIHDTLHIKGLPTDFGQFKGIPSNPDMLADATKFKVSVWWYDQPFDEKYNGVVIENGVIPVMQEDDHHKKVASNEYDLLPLIKDKKNFDGSLDFQVYGKDGIATVNGEHPTVKASKAGYYVFVALMDYDYIGTPRIRWVNSDNKKILWTSPNDKAETVEVKEIPPTLTTKVSSSTVYQGGVFHDTATLTGTIPEGSYLEFVAYQPQSGKFDKSTAKPLSGFPQKIPLTAEQITAASQSKGIQVNSNSTSTTTAGNVYWQATLKDKDNNVLATHDVGIPEETVTVKQRIGNLPVTGVNTFDMVLAAIWAAVCGIGSIIARRLGMKG</sequence>
<accession>A0A087DDG2</accession>
<keyword evidence="2" id="KW-1133">Transmembrane helix</keyword>
<dbReference type="Proteomes" id="UP000029033">
    <property type="component" value="Unassembled WGS sequence"/>
</dbReference>
<keyword evidence="3" id="KW-0732">Signal</keyword>
<evidence type="ECO:0000313" key="4">
    <source>
        <dbReference type="EMBL" id="KFI93562.1"/>
    </source>
</evidence>
<evidence type="ECO:0000256" key="2">
    <source>
        <dbReference type="SAM" id="Phobius"/>
    </source>
</evidence>